<comment type="caution">
    <text evidence="2">The sequence shown here is derived from an EMBL/GenBank/DDBJ whole genome shotgun (WGS) entry which is preliminary data.</text>
</comment>
<feature type="region of interest" description="Disordered" evidence="1">
    <location>
        <begin position="179"/>
        <end position="221"/>
    </location>
</feature>
<evidence type="ECO:0000256" key="1">
    <source>
        <dbReference type="SAM" id="MobiDB-lite"/>
    </source>
</evidence>
<dbReference type="EMBL" id="JAKKPZ010000006">
    <property type="protein sequence ID" value="KAI1719986.1"/>
    <property type="molecule type" value="Genomic_DNA"/>
</dbReference>
<proteinExistence type="predicted"/>
<evidence type="ECO:0000313" key="3">
    <source>
        <dbReference type="Proteomes" id="UP001201812"/>
    </source>
</evidence>
<sequence>MPSKKRRQWKTKRFPRRFPLVKPKIDEEAKQLNQYFDELDDFELIVEQIGEDHYLTGMSANKSDPQPIDNLNATNDSSSWSIDKTNSRREDLVAPNANHTERSIVAKPRKTSTKSGSFSVFSKNSTSKTEFKAPENDENQPGPSTAPKSDTFAESEASLRLSFVNRGRYSLLDAAMAGPSRTSLQSPHFSTPRNISETSEKISETSSLKSTASMPMFSPVRKSVPKKSKLNYFKLLKPMLP</sequence>
<evidence type="ECO:0000313" key="2">
    <source>
        <dbReference type="EMBL" id="KAI1719986.1"/>
    </source>
</evidence>
<keyword evidence="3" id="KW-1185">Reference proteome</keyword>
<gene>
    <name evidence="2" type="ORF">DdX_05353</name>
</gene>
<organism evidence="2 3">
    <name type="scientific">Ditylenchus destructor</name>
    <dbReference type="NCBI Taxonomy" id="166010"/>
    <lineage>
        <taxon>Eukaryota</taxon>
        <taxon>Metazoa</taxon>
        <taxon>Ecdysozoa</taxon>
        <taxon>Nematoda</taxon>
        <taxon>Chromadorea</taxon>
        <taxon>Rhabditida</taxon>
        <taxon>Tylenchina</taxon>
        <taxon>Tylenchomorpha</taxon>
        <taxon>Sphaerularioidea</taxon>
        <taxon>Anguinidae</taxon>
        <taxon>Anguininae</taxon>
        <taxon>Ditylenchus</taxon>
    </lineage>
</organism>
<feature type="compositionally biased region" description="Polar residues" evidence="1">
    <location>
        <begin position="58"/>
        <end position="84"/>
    </location>
</feature>
<feature type="compositionally biased region" description="Polar residues" evidence="1">
    <location>
        <begin position="180"/>
        <end position="194"/>
    </location>
</feature>
<reference evidence="2" key="1">
    <citation type="submission" date="2022-01" db="EMBL/GenBank/DDBJ databases">
        <title>Genome Sequence Resource for Two Populations of Ditylenchus destructor, the Migratory Endoparasitic Phytonematode.</title>
        <authorList>
            <person name="Zhang H."/>
            <person name="Lin R."/>
            <person name="Xie B."/>
        </authorList>
    </citation>
    <scope>NUCLEOTIDE SEQUENCE</scope>
    <source>
        <strain evidence="2">BazhouSP</strain>
    </source>
</reference>
<feature type="compositionally biased region" description="Polar residues" evidence="1">
    <location>
        <begin position="139"/>
        <end position="148"/>
    </location>
</feature>
<accession>A0AAD4NCJ5</accession>
<dbReference type="Proteomes" id="UP001201812">
    <property type="component" value="Unassembled WGS sequence"/>
</dbReference>
<feature type="region of interest" description="Disordered" evidence="1">
    <location>
        <begin position="56"/>
        <end position="153"/>
    </location>
</feature>
<feature type="compositionally biased region" description="Polar residues" evidence="1">
    <location>
        <begin position="113"/>
        <end position="128"/>
    </location>
</feature>
<name>A0AAD4NCJ5_9BILA</name>
<protein>
    <submittedName>
        <fullName evidence="2">Uncharacterized protein</fullName>
    </submittedName>
</protein>
<dbReference type="AlphaFoldDB" id="A0AAD4NCJ5"/>